<evidence type="ECO:0000313" key="5">
    <source>
        <dbReference type="EMBL" id="WOG86512.1"/>
    </source>
</evidence>
<dbReference type="FunFam" id="3.40.50.300:FF:002884">
    <property type="entry name" value="ATP-dependent DNA helicase"/>
    <property type="match status" value="1"/>
</dbReference>
<dbReference type="InterPro" id="IPR049163">
    <property type="entry name" value="Pif1-like_2B_dom"/>
</dbReference>
<dbReference type="Pfam" id="PF05970">
    <property type="entry name" value="PIF1"/>
    <property type="match status" value="1"/>
</dbReference>
<protein>
    <recommendedName>
        <fullName evidence="1">ATP-dependent DNA helicase</fullName>
        <ecNumber evidence="1">5.6.2.3</ecNumber>
    </recommendedName>
</protein>
<dbReference type="GO" id="GO:0006281">
    <property type="term" value="P:DNA repair"/>
    <property type="evidence" value="ECO:0007669"/>
    <property type="project" value="UniProtKB-KW"/>
</dbReference>
<proteinExistence type="inferred from homology"/>
<feature type="domain" description="Helitron helicase-like" evidence="3">
    <location>
        <begin position="5"/>
        <end position="171"/>
    </location>
</feature>
<reference evidence="5" key="1">
    <citation type="journal article" date="2016" name="Nat. Genet.">
        <title>A high-quality carrot genome assembly provides new insights into carotenoid accumulation and asterid genome evolution.</title>
        <authorList>
            <person name="Iorizzo M."/>
            <person name="Ellison S."/>
            <person name="Senalik D."/>
            <person name="Zeng P."/>
            <person name="Satapoomin P."/>
            <person name="Huang J."/>
            <person name="Bowman M."/>
            <person name="Iovene M."/>
            <person name="Sanseverino W."/>
            <person name="Cavagnaro P."/>
            <person name="Yildiz M."/>
            <person name="Macko-Podgorni A."/>
            <person name="Moranska E."/>
            <person name="Grzebelus E."/>
            <person name="Grzebelus D."/>
            <person name="Ashrafi H."/>
            <person name="Zheng Z."/>
            <person name="Cheng S."/>
            <person name="Spooner D."/>
            <person name="Van Deynze A."/>
            <person name="Simon P."/>
        </authorList>
    </citation>
    <scope>NUCLEOTIDE SEQUENCE</scope>
    <source>
        <tissue evidence="5">Leaf</tissue>
    </source>
</reference>
<sequence>MTPRLGGRLFQQYVVDALSTIEQARLWYIRTHQTTLRSDLYSQLCDSLRSGNTDASRVGKGIILPAGFVGSRRYMQQNFQDALAVCRYIGHPDIFLTMTTNPLWDEINEMMKLLPHCLPQNSPDIIARVFKLKLDQIVDEIKNKEFFGKCIGVMYVVEFQKRGLPHVHMLIWLSSDSKKYLQANICCHARSIKYIFKYCLKGHDRATVEIKNRKKDTAESSKDSPVDEINQYFDGRYICACEAAYRIFGFNIHYRTHSVQRLSFHLPGERICTFKDSVQIGRLFYTNHTSGELWYLRLLLTKVRGPTSFKDLRTVNGKLCQTFQEACKEYGLLDDDNEWHQVLQQCSSCGLAPQIRELFVHIMVNCRVTDLKKLWNDHSVHMTDDIVLIRRKSIGKSLNDFNDMPQPPRNYLDCDLNNLIIEETSYNLDQMAEEHKSLISEMNEEQLQVYNAIMDSLQKTDGGFFFVYGSGGCGMTYLWKTLISKLRSESLIVLPVASSGIAATLLPGGRTAHTRFKIPIMLDDCSTCNIAQQSDIAQLLHQHYNDPKYLSERAILIPTNNTVAHVNALIVDRIPDESQSYYSVDNAEDYPGTETELNNSFPPEYLNSLNVHVGVVVMLMRNLNQTLGLCNGTRMMVTKLLPQCVQCEVISGSFLGTRHFIPRMELFPTDSKLPYKLMRKQMPLQIYYAMTINKSQGQSLEKVGLYLPKPVFSHGQLYVAISRVTSPECLRIFVESQIGLTTNITANVVYKEFYKGDETYRAVRSGKHIYFNTDTLCSKVVDTCLKIQPLSFDLYCLDDVYALKKDNRFLIGEFLDSYIGMQSVTYPLKLIMEKKSNLLLFIW</sequence>
<keyword evidence="1" id="KW-0347">Helicase</keyword>
<reference evidence="5" key="2">
    <citation type="submission" date="2022-03" db="EMBL/GenBank/DDBJ databases">
        <title>Draft title - Genomic analysis of global carrot germplasm unveils the trajectory of domestication and the origin of high carotenoid orange carrot.</title>
        <authorList>
            <person name="Iorizzo M."/>
            <person name="Ellison S."/>
            <person name="Senalik D."/>
            <person name="Macko-Podgorni A."/>
            <person name="Grzebelus D."/>
            <person name="Bostan H."/>
            <person name="Rolling W."/>
            <person name="Curaba J."/>
            <person name="Simon P."/>
        </authorList>
    </citation>
    <scope>NUCLEOTIDE SEQUENCE</scope>
    <source>
        <tissue evidence="5">Leaf</tissue>
    </source>
</reference>
<feature type="domain" description="DNA helicase Pif1-like DEAD-box helicase" evidence="2">
    <location>
        <begin position="442"/>
        <end position="542"/>
    </location>
</feature>
<feature type="domain" description="DNA helicase Pif1-like 2B" evidence="4">
    <location>
        <begin position="607"/>
        <end position="640"/>
    </location>
</feature>
<dbReference type="InterPro" id="IPR010285">
    <property type="entry name" value="DNA_helicase_pif1-like_DEAD"/>
</dbReference>
<comment type="similarity">
    <text evidence="1">Belongs to the helicase family.</text>
</comment>
<dbReference type="GO" id="GO:0006310">
    <property type="term" value="P:DNA recombination"/>
    <property type="evidence" value="ECO:0007669"/>
    <property type="project" value="UniProtKB-KW"/>
</dbReference>
<dbReference type="Pfam" id="PF14214">
    <property type="entry name" value="Helitron_like_N"/>
    <property type="match status" value="1"/>
</dbReference>
<keyword evidence="1" id="KW-0067">ATP-binding</keyword>
<dbReference type="EC" id="5.6.2.3" evidence="1"/>
<evidence type="ECO:0000256" key="1">
    <source>
        <dbReference type="RuleBase" id="RU363044"/>
    </source>
</evidence>
<dbReference type="SUPFAM" id="SSF52540">
    <property type="entry name" value="P-loop containing nucleoside triphosphate hydrolases"/>
    <property type="match status" value="2"/>
</dbReference>
<dbReference type="Gene3D" id="3.40.50.300">
    <property type="entry name" value="P-loop containing nucleotide triphosphate hydrolases"/>
    <property type="match status" value="1"/>
</dbReference>
<evidence type="ECO:0000259" key="2">
    <source>
        <dbReference type="Pfam" id="PF05970"/>
    </source>
</evidence>
<accession>A0AAF0WAS5</accession>
<dbReference type="GO" id="GO:0005524">
    <property type="term" value="F:ATP binding"/>
    <property type="evidence" value="ECO:0007669"/>
    <property type="project" value="UniProtKB-KW"/>
</dbReference>
<dbReference type="GO" id="GO:0043139">
    <property type="term" value="F:5'-3' DNA helicase activity"/>
    <property type="evidence" value="ECO:0007669"/>
    <property type="project" value="UniProtKB-EC"/>
</dbReference>
<dbReference type="AlphaFoldDB" id="A0AAF0WAS5"/>
<keyword evidence="1" id="KW-0234">DNA repair</keyword>
<dbReference type="Proteomes" id="UP000077755">
    <property type="component" value="Chromosome 2"/>
</dbReference>
<dbReference type="GO" id="GO:0016787">
    <property type="term" value="F:hydrolase activity"/>
    <property type="evidence" value="ECO:0007669"/>
    <property type="project" value="UniProtKB-KW"/>
</dbReference>
<keyword evidence="1" id="KW-0233">DNA recombination</keyword>
<dbReference type="CDD" id="cd18809">
    <property type="entry name" value="SF1_C_RecD"/>
    <property type="match status" value="1"/>
</dbReference>
<keyword evidence="1" id="KW-0378">Hydrolase</keyword>
<keyword evidence="6" id="KW-1185">Reference proteome</keyword>
<gene>
    <name evidence="5" type="ORF">DCAR_0205723</name>
</gene>
<keyword evidence="1" id="KW-0227">DNA damage</keyword>
<dbReference type="PANTHER" id="PTHR10492">
    <property type="match status" value="1"/>
</dbReference>
<name>A0AAF0WAS5_DAUCS</name>
<dbReference type="Pfam" id="PF21530">
    <property type="entry name" value="Pif1_2B_dom"/>
    <property type="match status" value="1"/>
</dbReference>
<comment type="catalytic activity">
    <reaction evidence="1">
        <text>ATP + H2O = ADP + phosphate + H(+)</text>
        <dbReference type="Rhea" id="RHEA:13065"/>
        <dbReference type="ChEBI" id="CHEBI:15377"/>
        <dbReference type="ChEBI" id="CHEBI:15378"/>
        <dbReference type="ChEBI" id="CHEBI:30616"/>
        <dbReference type="ChEBI" id="CHEBI:43474"/>
        <dbReference type="ChEBI" id="CHEBI:456216"/>
        <dbReference type="EC" id="5.6.2.3"/>
    </reaction>
</comment>
<dbReference type="GO" id="GO:0000723">
    <property type="term" value="P:telomere maintenance"/>
    <property type="evidence" value="ECO:0007669"/>
    <property type="project" value="InterPro"/>
</dbReference>
<organism evidence="5 6">
    <name type="scientific">Daucus carota subsp. sativus</name>
    <name type="common">Carrot</name>
    <dbReference type="NCBI Taxonomy" id="79200"/>
    <lineage>
        <taxon>Eukaryota</taxon>
        <taxon>Viridiplantae</taxon>
        <taxon>Streptophyta</taxon>
        <taxon>Embryophyta</taxon>
        <taxon>Tracheophyta</taxon>
        <taxon>Spermatophyta</taxon>
        <taxon>Magnoliopsida</taxon>
        <taxon>eudicotyledons</taxon>
        <taxon>Gunneridae</taxon>
        <taxon>Pentapetalae</taxon>
        <taxon>asterids</taxon>
        <taxon>campanulids</taxon>
        <taxon>Apiales</taxon>
        <taxon>Apiaceae</taxon>
        <taxon>Apioideae</taxon>
        <taxon>Scandiceae</taxon>
        <taxon>Daucinae</taxon>
        <taxon>Daucus</taxon>
        <taxon>Daucus sect. Daucus</taxon>
    </lineage>
</organism>
<keyword evidence="1" id="KW-0547">Nucleotide-binding</keyword>
<comment type="cofactor">
    <cofactor evidence="1">
        <name>Mg(2+)</name>
        <dbReference type="ChEBI" id="CHEBI:18420"/>
    </cofactor>
</comment>
<evidence type="ECO:0000259" key="3">
    <source>
        <dbReference type="Pfam" id="PF14214"/>
    </source>
</evidence>
<dbReference type="PANTHER" id="PTHR10492:SF90">
    <property type="entry name" value="ATP-DEPENDENT DNA HELICASE"/>
    <property type="match status" value="1"/>
</dbReference>
<evidence type="ECO:0000259" key="4">
    <source>
        <dbReference type="Pfam" id="PF21530"/>
    </source>
</evidence>
<dbReference type="InterPro" id="IPR025476">
    <property type="entry name" value="Helitron_helicase-like"/>
</dbReference>
<dbReference type="InterPro" id="IPR027417">
    <property type="entry name" value="P-loop_NTPase"/>
</dbReference>
<dbReference type="EMBL" id="CP093344">
    <property type="protein sequence ID" value="WOG86512.1"/>
    <property type="molecule type" value="Genomic_DNA"/>
</dbReference>
<evidence type="ECO:0000313" key="6">
    <source>
        <dbReference type="Proteomes" id="UP000077755"/>
    </source>
</evidence>